<keyword evidence="1" id="KW-1133">Transmembrane helix</keyword>
<protein>
    <submittedName>
        <fullName evidence="2">Uncharacterized protein</fullName>
    </submittedName>
</protein>
<evidence type="ECO:0000313" key="3">
    <source>
        <dbReference type="Proteomes" id="UP000689967"/>
    </source>
</evidence>
<organism evidence="2 3">
    <name type="scientific">Falsiroseomonas oleicola</name>
    <dbReference type="NCBI Taxonomy" id="2801474"/>
    <lineage>
        <taxon>Bacteria</taxon>
        <taxon>Pseudomonadati</taxon>
        <taxon>Pseudomonadota</taxon>
        <taxon>Alphaproteobacteria</taxon>
        <taxon>Acetobacterales</taxon>
        <taxon>Roseomonadaceae</taxon>
        <taxon>Falsiroseomonas</taxon>
    </lineage>
</organism>
<keyword evidence="1" id="KW-0472">Membrane</keyword>
<sequence length="164" mass="18074">MKVLERTAGRLTLEDRPVFLGIFMAVFILGFAWRGIADALAGDFSAAFGTLALAVGMTALTFCVLIEVVQLHFDRAEGLIRLRRIKASGTREESFPLSDLRRAEVESRSASGSGRRRRSATHRTVLVLGADQRRLPLSRTFASGPAAERTAETINQWWRPVSDG</sequence>
<evidence type="ECO:0000313" key="2">
    <source>
        <dbReference type="EMBL" id="MBU8545731.1"/>
    </source>
</evidence>
<proteinExistence type="predicted"/>
<feature type="transmembrane region" description="Helical" evidence="1">
    <location>
        <begin position="48"/>
        <end position="73"/>
    </location>
</feature>
<keyword evidence="1" id="KW-0812">Transmembrane</keyword>
<dbReference type="RefSeq" id="WP_216877728.1">
    <property type="nucleotide sequence ID" value="NZ_JAERQM010000005.1"/>
</dbReference>
<gene>
    <name evidence="2" type="ORF">JJQ90_18555</name>
</gene>
<comment type="caution">
    <text evidence="2">The sequence shown here is derived from an EMBL/GenBank/DDBJ whole genome shotgun (WGS) entry which is preliminary data.</text>
</comment>
<feature type="transmembrane region" description="Helical" evidence="1">
    <location>
        <begin position="18"/>
        <end position="36"/>
    </location>
</feature>
<reference evidence="2 3" key="1">
    <citation type="submission" date="2021-01" db="EMBL/GenBank/DDBJ databases">
        <title>Roseomonas sp. nov, a bacterium isolated from an oil production mixture in Yumen Oilfield.</title>
        <authorList>
            <person name="Wu D."/>
        </authorList>
    </citation>
    <scope>NUCLEOTIDE SEQUENCE [LARGE SCALE GENOMIC DNA]</scope>
    <source>
        <strain evidence="2 3">ROY-5-3</strain>
    </source>
</reference>
<accession>A0ABS6HAI9</accession>
<dbReference type="EMBL" id="JAERQM010000005">
    <property type="protein sequence ID" value="MBU8545731.1"/>
    <property type="molecule type" value="Genomic_DNA"/>
</dbReference>
<evidence type="ECO:0000256" key="1">
    <source>
        <dbReference type="SAM" id="Phobius"/>
    </source>
</evidence>
<dbReference type="Proteomes" id="UP000689967">
    <property type="component" value="Unassembled WGS sequence"/>
</dbReference>
<name>A0ABS6HAI9_9PROT</name>
<keyword evidence="3" id="KW-1185">Reference proteome</keyword>